<accession>A0A7D5IAI6</accession>
<name>A0A7D5IAI6_9EURY</name>
<sequence>MKFPEPVTHEFGCFLHITDLNFYFAVVNYFSHNVDDPYNHYIKIGHRNFKFFSKQGGLYNPKTKKLAFEYMFHWKDETGASKCSYSIKPLFGAGTKTKNGKVLNLPTVGTQIHIESSYIDLDEHFDIIFEIMDFLGASRFQDKIDRSRSTIYQMARHVRYHERHEHDMVAMLQAIEQESSMLGDSKLVKTLKSGKYDMYKLDNPDFSVCNLRTEWQHSVKSYRITNFLDRVPEDPLRHPKLEVFLKSNTKLNPSISEFLSLKRDLDKLLYSLISFLNQPLEYVSDNYFNAESVFDHRHDLPEWDYKNQSHQSQHIDLGENMRAVKALAYIALQSEGCADFRDIQEGTEIPERSLWRYINYWKSEGYLDTVREHCTKVFFKTRSIWEASKQPLIDFCSAFHIGFKKIFGEVFIDSGVIRQYRERAKNLRIIKSKKSAKKSQDQEPIIVDSYRHADKLRKELNELGVHRKIGVRSSHNTMRYSRVFS</sequence>
<gene>
    <name evidence="2" type="ORF">HWN40_13180</name>
</gene>
<feature type="domain" description="DUF7845" evidence="1">
    <location>
        <begin position="4"/>
        <end position="291"/>
    </location>
</feature>
<dbReference type="AlphaFoldDB" id="A0A7D5IAI6"/>
<keyword evidence="3" id="KW-1185">Reference proteome</keyword>
<dbReference type="RefSeq" id="WP_176966157.1">
    <property type="nucleotide sequence ID" value="NZ_CP058215.1"/>
</dbReference>
<reference evidence="2 3" key="1">
    <citation type="submission" date="2020-06" db="EMBL/GenBank/DDBJ databases">
        <title>Methanolobus halotolerans sp. nov., isolated from a saline lake Tus in Siberia.</title>
        <authorList>
            <person name="Shen Y."/>
            <person name="Chen S.-C."/>
            <person name="Lai M.-C."/>
            <person name="Huang H.-H."/>
            <person name="Chiu H.-H."/>
            <person name="Tang S.-L."/>
            <person name="Rogozin D.Y."/>
            <person name="Degermendzhy A.G."/>
        </authorList>
    </citation>
    <scope>NUCLEOTIDE SEQUENCE [LARGE SCALE GENOMIC DNA]</scope>
    <source>
        <strain evidence="2 3">DSM 21339</strain>
    </source>
</reference>
<dbReference type="InterPro" id="IPR057167">
    <property type="entry name" value="DUF7845"/>
</dbReference>
<dbReference type="KEGG" id="mzi:HWN40_13180"/>
<evidence type="ECO:0000313" key="3">
    <source>
        <dbReference type="Proteomes" id="UP000509594"/>
    </source>
</evidence>
<organism evidence="2 3">
    <name type="scientific">Methanolobus zinderi</name>
    <dbReference type="NCBI Taxonomy" id="536044"/>
    <lineage>
        <taxon>Archaea</taxon>
        <taxon>Methanobacteriati</taxon>
        <taxon>Methanobacteriota</taxon>
        <taxon>Stenosarchaea group</taxon>
        <taxon>Methanomicrobia</taxon>
        <taxon>Methanosarcinales</taxon>
        <taxon>Methanosarcinaceae</taxon>
        <taxon>Methanolobus</taxon>
    </lineage>
</organism>
<dbReference type="Pfam" id="PF25227">
    <property type="entry name" value="DUF7845"/>
    <property type="match status" value="1"/>
</dbReference>
<evidence type="ECO:0000259" key="1">
    <source>
        <dbReference type="Pfam" id="PF25227"/>
    </source>
</evidence>
<dbReference type="GeneID" id="55822645"/>
<dbReference type="Proteomes" id="UP000509594">
    <property type="component" value="Chromosome"/>
</dbReference>
<evidence type="ECO:0000313" key="2">
    <source>
        <dbReference type="EMBL" id="QLC51102.1"/>
    </source>
</evidence>
<dbReference type="EMBL" id="CP058215">
    <property type="protein sequence ID" value="QLC51102.1"/>
    <property type="molecule type" value="Genomic_DNA"/>
</dbReference>
<dbReference type="OrthoDB" id="142205at2157"/>
<proteinExistence type="predicted"/>
<protein>
    <recommendedName>
        <fullName evidence="1">DUF7845 domain-containing protein</fullName>
    </recommendedName>
</protein>